<evidence type="ECO:0000313" key="4">
    <source>
        <dbReference type="EMBL" id="KAF5364601.1"/>
    </source>
</evidence>
<dbReference type="Pfam" id="PF20152">
    <property type="entry name" value="DUF6534"/>
    <property type="match status" value="1"/>
</dbReference>
<evidence type="ECO:0000313" key="5">
    <source>
        <dbReference type="Proteomes" id="UP000559256"/>
    </source>
</evidence>
<feature type="transmembrane region" description="Helical" evidence="2">
    <location>
        <begin position="60"/>
        <end position="93"/>
    </location>
</feature>
<keyword evidence="2" id="KW-0472">Membrane</keyword>
<dbReference type="AlphaFoldDB" id="A0A8H5GH06"/>
<keyword evidence="2" id="KW-0812">Transmembrane</keyword>
<dbReference type="PANTHER" id="PTHR40465:SF1">
    <property type="entry name" value="DUF6534 DOMAIN-CONTAINING PROTEIN"/>
    <property type="match status" value="1"/>
</dbReference>
<dbReference type="PANTHER" id="PTHR40465">
    <property type="entry name" value="CHROMOSOME 1, WHOLE GENOME SHOTGUN SEQUENCE"/>
    <property type="match status" value="1"/>
</dbReference>
<dbReference type="InterPro" id="IPR045339">
    <property type="entry name" value="DUF6534"/>
</dbReference>
<dbReference type="EMBL" id="JAACJM010000032">
    <property type="protein sequence ID" value="KAF5364601.1"/>
    <property type="molecule type" value="Genomic_DNA"/>
</dbReference>
<feature type="transmembrane region" description="Helical" evidence="2">
    <location>
        <begin position="26"/>
        <end position="48"/>
    </location>
</feature>
<gene>
    <name evidence="4" type="ORF">D9758_005618</name>
</gene>
<organism evidence="4 5">
    <name type="scientific">Tetrapyrgos nigripes</name>
    <dbReference type="NCBI Taxonomy" id="182062"/>
    <lineage>
        <taxon>Eukaryota</taxon>
        <taxon>Fungi</taxon>
        <taxon>Dikarya</taxon>
        <taxon>Basidiomycota</taxon>
        <taxon>Agaricomycotina</taxon>
        <taxon>Agaricomycetes</taxon>
        <taxon>Agaricomycetidae</taxon>
        <taxon>Agaricales</taxon>
        <taxon>Marasmiineae</taxon>
        <taxon>Marasmiaceae</taxon>
        <taxon>Tetrapyrgos</taxon>
    </lineage>
</organism>
<comment type="caution">
    <text evidence="4">The sequence shown here is derived from an EMBL/GenBank/DDBJ whole genome shotgun (WGS) entry which is preliminary data.</text>
</comment>
<feature type="transmembrane region" description="Helical" evidence="2">
    <location>
        <begin position="99"/>
        <end position="122"/>
    </location>
</feature>
<feature type="transmembrane region" description="Helical" evidence="2">
    <location>
        <begin position="214"/>
        <end position="240"/>
    </location>
</feature>
<feature type="domain" description="DUF6534" evidence="3">
    <location>
        <begin position="187"/>
        <end position="272"/>
    </location>
</feature>
<keyword evidence="5" id="KW-1185">Reference proteome</keyword>
<sequence length="369" mass="40944">MSVSDSTSPVNPAAELASIDLDGTLGALYITTSLAAVSFGVTVIQYSIYINSKRSRADSWFLRLFATFLLGAGSGQVLFYVASILSIHLIFFVQLFYCWRIWQFGGLVLPMPLRIVALGAVVSCSKRLRARQITDPSQIQKTQMGLSMASFGSQIFLVYEEFGIGEYVTTVNDKIELGWKLSTCLNIALDIIITLTMTYSLLRSRTRHTSTNNVVRFLVLFTVNTTLITTLLTIAMYITFRYLPDTFVNISLSFLISKSFVNSFFAILNTRGYIMEKLEKEGTVQYSTREISYNSRRGSKSLVYGGRPSIGVESKLDFASPTLEVGRFGLDSVTTNESSGLGIELDTYGMARQPDNTAEPDGMRTPRPT</sequence>
<evidence type="ECO:0000256" key="1">
    <source>
        <dbReference type="SAM" id="MobiDB-lite"/>
    </source>
</evidence>
<dbReference type="Proteomes" id="UP000559256">
    <property type="component" value="Unassembled WGS sequence"/>
</dbReference>
<evidence type="ECO:0000256" key="2">
    <source>
        <dbReference type="SAM" id="Phobius"/>
    </source>
</evidence>
<proteinExistence type="predicted"/>
<accession>A0A8H5GH06</accession>
<reference evidence="4 5" key="1">
    <citation type="journal article" date="2020" name="ISME J.">
        <title>Uncovering the hidden diversity of litter-decomposition mechanisms in mushroom-forming fungi.</title>
        <authorList>
            <person name="Floudas D."/>
            <person name="Bentzer J."/>
            <person name="Ahren D."/>
            <person name="Johansson T."/>
            <person name="Persson P."/>
            <person name="Tunlid A."/>
        </authorList>
    </citation>
    <scope>NUCLEOTIDE SEQUENCE [LARGE SCALE GENOMIC DNA]</scope>
    <source>
        <strain evidence="4 5">CBS 291.85</strain>
    </source>
</reference>
<keyword evidence="2" id="KW-1133">Transmembrane helix</keyword>
<feature type="transmembrane region" description="Helical" evidence="2">
    <location>
        <begin position="246"/>
        <end position="268"/>
    </location>
</feature>
<dbReference type="OrthoDB" id="2535105at2759"/>
<name>A0A8H5GH06_9AGAR</name>
<feature type="region of interest" description="Disordered" evidence="1">
    <location>
        <begin position="346"/>
        <end position="369"/>
    </location>
</feature>
<protein>
    <recommendedName>
        <fullName evidence="3">DUF6534 domain-containing protein</fullName>
    </recommendedName>
</protein>
<evidence type="ECO:0000259" key="3">
    <source>
        <dbReference type="Pfam" id="PF20152"/>
    </source>
</evidence>